<proteinExistence type="predicted"/>
<dbReference type="InParanoid" id="L2GLK5"/>
<evidence type="ECO:0000256" key="1">
    <source>
        <dbReference type="SAM" id="MobiDB-lite"/>
    </source>
</evidence>
<name>L2GLK5_VITCO</name>
<dbReference type="VEuPathDB" id="MicrosporidiaDB:VICG_01756"/>
<evidence type="ECO:0000313" key="3">
    <source>
        <dbReference type="Proteomes" id="UP000011082"/>
    </source>
</evidence>
<sequence>MEPKYRNYGKIMLLLLACVFAFAMLLGVCFRSQKRQKPFHPDSASSFSKPSSRYTYSFEYKCYGTANPTKESDDPEQLANQNQLNRLIEDNQNYLNLGSRSEQTKLNQARSQQRNVANPTVNPKPSSVKATPSRNPKHLYEYEDIKHRSTPYTQEEFANARAFGFNN</sequence>
<dbReference type="Proteomes" id="UP000011082">
    <property type="component" value="Unassembled WGS sequence"/>
</dbReference>
<gene>
    <name evidence="2" type="ORF">VICG_01756</name>
</gene>
<dbReference type="AlphaFoldDB" id="L2GLK5"/>
<feature type="compositionally biased region" description="Polar residues" evidence="1">
    <location>
        <begin position="103"/>
        <end position="134"/>
    </location>
</feature>
<protein>
    <submittedName>
        <fullName evidence="2">Uncharacterized protein</fullName>
    </submittedName>
</protein>
<keyword evidence="3" id="KW-1185">Reference proteome</keyword>
<dbReference type="RefSeq" id="XP_007605201.1">
    <property type="nucleotide sequence ID" value="XM_007605139.1"/>
</dbReference>
<feature type="region of interest" description="Disordered" evidence="1">
    <location>
        <begin position="103"/>
        <end position="136"/>
    </location>
</feature>
<reference evidence="3" key="1">
    <citation type="submission" date="2011-05" db="EMBL/GenBank/DDBJ databases">
        <title>The genome sequence of Vittaforma corneae strain ATCC 50505.</title>
        <authorList>
            <consortium name="The Broad Institute Genome Sequencing Platform"/>
            <person name="Cuomo C."/>
            <person name="Didier E."/>
            <person name="Bowers L."/>
            <person name="Young S.K."/>
            <person name="Zeng Q."/>
            <person name="Gargeya S."/>
            <person name="Fitzgerald M."/>
            <person name="Haas B."/>
            <person name="Abouelleil A."/>
            <person name="Alvarado L."/>
            <person name="Arachchi H.M."/>
            <person name="Berlin A."/>
            <person name="Chapman S.B."/>
            <person name="Gearin G."/>
            <person name="Goldberg J."/>
            <person name="Griggs A."/>
            <person name="Gujja S."/>
            <person name="Hansen M."/>
            <person name="Heiman D."/>
            <person name="Howarth C."/>
            <person name="Larimer J."/>
            <person name="Lui A."/>
            <person name="MacDonald P.J.P."/>
            <person name="McCowen C."/>
            <person name="Montmayeur A."/>
            <person name="Murphy C."/>
            <person name="Neiman D."/>
            <person name="Pearson M."/>
            <person name="Priest M."/>
            <person name="Roberts A."/>
            <person name="Saif S."/>
            <person name="Shea T."/>
            <person name="Sisk P."/>
            <person name="Stolte C."/>
            <person name="Sykes S."/>
            <person name="Wortman J."/>
            <person name="Nusbaum C."/>
            <person name="Birren B."/>
        </authorList>
    </citation>
    <scope>NUCLEOTIDE SEQUENCE [LARGE SCALE GENOMIC DNA]</scope>
    <source>
        <strain evidence="3">ATCC 50505</strain>
    </source>
</reference>
<accession>L2GLK5</accession>
<dbReference type="HOGENOM" id="CLU_1595834_0_0_1"/>
<evidence type="ECO:0000313" key="2">
    <source>
        <dbReference type="EMBL" id="ELA41157.1"/>
    </source>
</evidence>
<dbReference type="GeneID" id="19882466"/>
<organism evidence="2 3">
    <name type="scientific">Vittaforma corneae (strain ATCC 50505)</name>
    <name type="common">Microsporidian parasite</name>
    <name type="synonym">Nosema corneum</name>
    <dbReference type="NCBI Taxonomy" id="993615"/>
    <lineage>
        <taxon>Eukaryota</taxon>
        <taxon>Fungi</taxon>
        <taxon>Fungi incertae sedis</taxon>
        <taxon>Microsporidia</taxon>
        <taxon>Nosematidae</taxon>
        <taxon>Vittaforma</taxon>
    </lineage>
</organism>
<dbReference type="EMBL" id="JH370148">
    <property type="protein sequence ID" value="ELA41157.1"/>
    <property type="molecule type" value="Genomic_DNA"/>
</dbReference>